<dbReference type="InterPro" id="IPR034660">
    <property type="entry name" value="DinB/YfiT-like"/>
</dbReference>
<dbReference type="RefSeq" id="WP_167118875.1">
    <property type="nucleotide sequence ID" value="NZ_JAANOU010000001.1"/>
</dbReference>
<evidence type="ECO:0000313" key="1">
    <source>
        <dbReference type="EMBL" id="NIH82116.1"/>
    </source>
</evidence>
<dbReference type="SUPFAM" id="SSF109854">
    <property type="entry name" value="DinB/YfiT-like putative metalloenzymes"/>
    <property type="match status" value="1"/>
</dbReference>
<accession>A0ABX0T3J1</accession>
<protein>
    <recommendedName>
        <fullName evidence="3">DUF664 domain-containing protein</fullName>
    </recommendedName>
</protein>
<evidence type="ECO:0008006" key="3">
    <source>
        <dbReference type="Google" id="ProtNLM"/>
    </source>
</evidence>
<sequence length="48" mass="4939">MDERAMLTGSGAVPALSLLGLIRHLTGVQRAWFTALCGADLAVDGADP</sequence>
<name>A0ABX0T3J1_9PSEU</name>
<dbReference type="EMBL" id="JAANOU010000001">
    <property type="protein sequence ID" value="NIH82116.1"/>
    <property type="molecule type" value="Genomic_DNA"/>
</dbReference>
<dbReference type="Proteomes" id="UP000754495">
    <property type="component" value="Unassembled WGS sequence"/>
</dbReference>
<comment type="caution">
    <text evidence="1">The sequence shown here is derived from an EMBL/GenBank/DDBJ whole genome shotgun (WGS) entry which is preliminary data.</text>
</comment>
<gene>
    <name evidence="1" type="ORF">FHX46_004646</name>
</gene>
<proteinExistence type="predicted"/>
<keyword evidence="2" id="KW-1185">Reference proteome</keyword>
<evidence type="ECO:0000313" key="2">
    <source>
        <dbReference type="Proteomes" id="UP000754495"/>
    </source>
</evidence>
<organism evidence="1 2">
    <name type="scientific">Amycolatopsis viridis</name>
    <dbReference type="NCBI Taxonomy" id="185678"/>
    <lineage>
        <taxon>Bacteria</taxon>
        <taxon>Bacillati</taxon>
        <taxon>Actinomycetota</taxon>
        <taxon>Actinomycetes</taxon>
        <taxon>Pseudonocardiales</taxon>
        <taxon>Pseudonocardiaceae</taxon>
        <taxon>Amycolatopsis</taxon>
    </lineage>
</organism>
<reference evidence="1 2" key="1">
    <citation type="submission" date="2020-03" db="EMBL/GenBank/DDBJ databases">
        <title>Sequencing the genomes of 1000 actinobacteria strains.</title>
        <authorList>
            <person name="Klenk H.-P."/>
        </authorList>
    </citation>
    <scope>NUCLEOTIDE SEQUENCE [LARGE SCALE GENOMIC DNA]</scope>
    <source>
        <strain evidence="1 2">DSM 45668</strain>
    </source>
</reference>